<dbReference type="AlphaFoldDB" id="A0A8C7Q5C9"/>
<accession>A0A8C7Q5C9</accession>
<dbReference type="PANTHER" id="PTHR21580">
    <property type="entry name" value="SHIPPO-1-RELATED"/>
    <property type="match status" value="1"/>
</dbReference>
<feature type="compositionally biased region" description="Polar residues" evidence="1">
    <location>
        <begin position="1"/>
        <end position="10"/>
    </location>
</feature>
<dbReference type="Proteomes" id="UP000694395">
    <property type="component" value="Chromosome 1"/>
</dbReference>
<dbReference type="GeneTree" id="ENSGT01060000253729"/>
<proteinExistence type="predicted"/>
<evidence type="ECO:0000256" key="1">
    <source>
        <dbReference type="SAM" id="MobiDB-lite"/>
    </source>
</evidence>
<feature type="region of interest" description="Disordered" evidence="1">
    <location>
        <begin position="1"/>
        <end position="57"/>
    </location>
</feature>
<dbReference type="GO" id="GO:0005856">
    <property type="term" value="C:cytoskeleton"/>
    <property type="evidence" value="ECO:0007669"/>
    <property type="project" value="TreeGrafter"/>
</dbReference>
<dbReference type="InterPro" id="IPR051291">
    <property type="entry name" value="CIMAP"/>
</dbReference>
<evidence type="ECO:0000313" key="2">
    <source>
        <dbReference type="Ensembl" id="ENSOMYP00000031173.2"/>
    </source>
</evidence>
<reference evidence="2" key="3">
    <citation type="submission" date="2025-09" db="UniProtKB">
        <authorList>
            <consortium name="Ensembl"/>
        </authorList>
    </citation>
    <scope>IDENTIFICATION</scope>
</reference>
<name>A0A8C7Q5C9_ONCMY</name>
<evidence type="ECO:0000313" key="3">
    <source>
        <dbReference type="Proteomes" id="UP000694395"/>
    </source>
</evidence>
<organism evidence="2 3">
    <name type="scientific">Oncorhynchus mykiss</name>
    <name type="common">Rainbow trout</name>
    <name type="synonym">Salmo gairdneri</name>
    <dbReference type="NCBI Taxonomy" id="8022"/>
    <lineage>
        <taxon>Eukaryota</taxon>
        <taxon>Metazoa</taxon>
        <taxon>Chordata</taxon>
        <taxon>Craniata</taxon>
        <taxon>Vertebrata</taxon>
        <taxon>Euteleostomi</taxon>
        <taxon>Actinopterygii</taxon>
        <taxon>Neopterygii</taxon>
        <taxon>Teleostei</taxon>
        <taxon>Protacanthopterygii</taxon>
        <taxon>Salmoniformes</taxon>
        <taxon>Salmonidae</taxon>
        <taxon>Salmoninae</taxon>
        <taxon>Oncorhynchus</taxon>
    </lineage>
</organism>
<dbReference type="InterPro" id="IPR010736">
    <property type="entry name" value="SHIPPO-rpt"/>
</dbReference>
<dbReference type="PANTHER" id="PTHR21580:SF28">
    <property type="entry name" value="BOREALIN N-TERMINAL DOMAIN-CONTAINING PROTEIN-RELATED"/>
    <property type="match status" value="1"/>
</dbReference>
<keyword evidence="3" id="KW-1185">Reference proteome</keyword>
<reference evidence="2" key="2">
    <citation type="submission" date="2025-08" db="UniProtKB">
        <authorList>
            <consortium name="Ensembl"/>
        </authorList>
    </citation>
    <scope>IDENTIFICATION</scope>
</reference>
<dbReference type="Pfam" id="PF07004">
    <property type="entry name" value="SHIPPO-rpt"/>
    <property type="match status" value="4"/>
</dbReference>
<dbReference type="Ensembl" id="ENSOMYT00000033996.2">
    <property type="protein sequence ID" value="ENSOMYP00000031173.2"/>
    <property type="gene ID" value="ENSOMYG00000014609.2"/>
</dbReference>
<protein>
    <submittedName>
        <fullName evidence="2">Uncharacterized protein</fullName>
    </submittedName>
</protein>
<reference evidence="2" key="1">
    <citation type="submission" date="2020-07" db="EMBL/GenBank/DDBJ databases">
        <title>A long reads based de novo assembly of the rainbow trout Arlee double haploid line genome.</title>
        <authorList>
            <person name="Gao G."/>
            <person name="Palti Y."/>
        </authorList>
    </citation>
    <scope>NUCLEOTIDE SEQUENCE [LARGE SCALE GENOMIC DNA]</scope>
</reference>
<sequence>MRHQQLSSDRSPGPAFSFGMRHQQLSSDRSPGPAFSFGMRHQQLSSDRSPGPAFSFGMRHQQLSSDRSPGLASAPLRITHTYRLKTYNMKLCSYCLFGVSGRYSTERSGHKGFHNDQTPGPAAYMQPSVLGPATVNKTSTPNFSRRGCSKMVSFHEDLQKVDLTWTFRVVDPCTYKQKPPHYSMTGCNSMPGDTTMKPAARLPFFTFKIHHSEFIAPLIVDVV</sequence>